<sequence>MTLAPLAHEDAGPAAELHISAFPDFFLSRLGSRFLREFYAGFANDPTAITVVAHDPEGNIVGIAVGTTEPRGFFKRLLIRQWAGFVIASIGAAVAHPAAIPRLLRAVAYRGDVGDRTDGALLSSIFVNSTHRGTGAGGQLLEEWTTAAARKSADKAFLITDALENDAVNSFYVRHGWVLDGTYQTKEGRAMNRYVKAMGGGSQ</sequence>
<dbReference type="GO" id="GO:0005840">
    <property type="term" value="C:ribosome"/>
    <property type="evidence" value="ECO:0007669"/>
    <property type="project" value="UniProtKB-KW"/>
</dbReference>
<proteinExistence type="predicted"/>
<protein>
    <submittedName>
        <fullName evidence="2">Ribosomal protein S18 acetylase RimI-like enzyme</fullName>
    </submittedName>
</protein>
<evidence type="ECO:0000259" key="1">
    <source>
        <dbReference type="PROSITE" id="PS51186"/>
    </source>
</evidence>
<dbReference type="Pfam" id="PF13508">
    <property type="entry name" value="Acetyltransf_7"/>
    <property type="match status" value="1"/>
</dbReference>
<dbReference type="Gene3D" id="3.40.630.30">
    <property type="match status" value="1"/>
</dbReference>
<organism evidence="2 3">
    <name type="scientific">Georgenia soli</name>
    <dbReference type="NCBI Taxonomy" id="638953"/>
    <lineage>
        <taxon>Bacteria</taxon>
        <taxon>Bacillati</taxon>
        <taxon>Actinomycetota</taxon>
        <taxon>Actinomycetes</taxon>
        <taxon>Micrococcales</taxon>
        <taxon>Bogoriellaceae</taxon>
        <taxon>Georgenia</taxon>
    </lineage>
</organism>
<feature type="domain" description="N-acetyltransferase" evidence="1">
    <location>
        <begin position="1"/>
        <end position="199"/>
    </location>
</feature>
<name>A0A2A9EIW3_9MICO</name>
<dbReference type="InterPro" id="IPR000182">
    <property type="entry name" value="GNAT_dom"/>
</dbReference>
<evidence type="ECO:0000313" key="3">
    <source>
        <dbReference type="Proteomes" id="UP000222106"/>
    </source>
</evidence>
<keyword evidence="3" id="KW-1185">Reference proteome</keyword>
<dbReference type="InterPro" id="IPR016181">
    <property type="entry name" value="Acyl_CoA_acyltransferase"/>
</dbReference>
<dbReference type="SUPFAM" id="SSF55729">
    <property type="entry name" value="Acyl-CoA N-acyltransferases (Nat)"/>
    <property type="match status" value="1"/>
</dbReference>
<reference evidence="2 3" key="1">
    <citation type="submission" date="2017-10" db="EMBL/GenBank/DDBJ databases">
        <title>Sequencing the genomes of 1000 actinobacteria strains.</title>
        <authorList>
            <person name="Klenk H.-P."/>
        </authorList>
    </citation>
    <scope>NUCLEOTIDE SEQUENCE [LARGE SCALE GENOMIC DNA]</scope>
    <source>
        <strain evidence="2 3">DSM 21838</strain>
    </source>
</reference>
<comment type="caution">
    <text evidence="2">The sequence shown here is derived from an EMBL/GenBank/DDBJ whole genome shotgun (WGS) entry which is preliminary data.</text>
</comment>
<gene>
    <name evidence="2" type="ORF">ATJ97_1512</name>
</gene>
<dbReference type="GO" id="GO:0016747">
    <property type="term" value="F:acyltransferase activity, transferring groups other than amino-acyl groups"/>
    <property type="evidence" value="ECO:0007669"/>
    <property type="project" value="InterPro"/>
</dbReference>
<keyword evidence="2" id="KW-0687">Ribonucleoprotein</keyword>
<accession>A0A2A9EIW3</accession>
<evidence type="ECO:0000313" key="2">
    <source>
        <dbReference type="EMBL" id="PFG39017.1"/>
    </source>
</evidence>
<dbReference type="EMBL" id="PDJI01000004">
    <property type="protein sequence ID" value="PFG39017.1"/>
    <property type="molecule type" value="Genomic_DNA"/>
</dbReference>
<keyword evidence="2" id="KW-0689">Ribosomal protein</keyword>
<dbReference type="AlphaFoldDB" id="A0A2A9EIW3"/>
<dbReference type="Proteomes" id="UP000222106">
    <property type="component" value="Unassembled WGS sequence"/>
</dbReference>
<dbReference type="PROSITE" id="PS51186">
    <property type="entry name" value="GNAT"/>
    <property type="match status" value="1"/>
</dbReference>